<dbReference type="InterPro" id="IPR003646">
    <property type="entry name" value="SH3-like_bac-type"/>
</dbReference>
<keyword evidence="4" id="KW-1185">Reference proteome</keyword>
<evidence type="ECO:0000313" key="4">
    <source>
        <dbReference type="Proteomes" id="UP001166293"/>
    </source>
</evidence>
<organism evidence="3 4">
    <name type="scientific">Thalassococcus arenae</name>
    <dbReference type="NCBI Taxonomy" id="2851652"/>
    <lineage>
        <taxon>Bacteria</taxon>
        <taxon>Pseudomonadati</taxon>
        <taxon>Pseudomonadota</taxon>
        <taxon>Alphaproteobacteria</taxon>
        <taxon>Rhodobacterales</taxon>
        <taxon>Roseobacteraceae</taxon>
        <taxon>Thalassococcus</taxon>
    </lineage>
</organism>
<reference evidence="3" key="1">
    <citation type="submission" date="2021-06" db="EMBL/GenBank/DDBJ databases">
        <title>Thalassococcus sp. CAU 1522 isolated from sea sand, Republic of Korea.</title>
        <authorList>
            <person name="Kim W."/>
        </authorList>
    </citation>
    <scope>NUCLEOTIDE SEQUENCE</scope>
    <source>
        <strain evidence="3">CAU 1522</strain>
    </source>
</reference>
<keyword evidence="1" id="KW-0732">Signal</keyword>
<evidence type="ECO:0000313" key="3">
    <source>
        <dbReference type="EMBL" id="MBV2360449.1"/>
    </source>
</evidence>
<evidence type="ECO:0000259" key="2">
    <source>
        <dbReference type="PROSITE" id="PS51781"/>
    </source>
</evidence>
<gene>
    <name evidence="3" type="ORF">KUH32_11745</name>
</gene>
<sequence length="171" mass="18004">MRLLTMTATTVLGLLLVLGFAGDDGATTQFAAAPEVVRLESRPGPDATVTRAAQSVLAGSMRMIESAPRANPAPTVVAESAQPALWTVQTGPATARTAVTPDETARFATVTGNRVNLRSGPGIAYDSLGKLHRSDRFRVLYVRDGWAKLDTAASLGDAGWMTVQFLAFDDG</sequence>
<comment type="caution">
    <text evidence="3">The sequence shown here is derived from an EMBL/GenBank/DDBJ whole genome shotgun (WGS) entry which is preliminary data.</text>
</comment>
<feature type="signal peptide" evidence="1">
    <location>
        <begin position="1"/>
        <end position="21"/>
    </location>
</feature>
<name>A0ABS6N8W8_9RHOB</name>
<feature type="domain" description="SH3b" evidence="2">
    <location>
        <begin position="105"/>
        <end position="170"/>
    </location>
</feature>
<accession>A0ABS6N8W8</accession>
<dbReference type="SMART" id="SM00287">
    <property type="entry name" value="SH3b"/>
    <property type="match status" value="1"/>
</dbReference>
<dbReference type="RefSeq" id="WP_217778590.1">
    <property type="nucleotide sequence ID" value="NZ_JAHRWL010000002.1"/>
</dbReference>
<dbReference type="Proteomes" id="UP001166293">
    <property type="component" value="Unassembled WGS sequence"/>
</dbReference>
<protein>
    <submittedName>
        <fullName evidence="3">SH3 domain-containing protein</fullName>
    </submittedName>
</protein>
<proteinExistence type="predicted"/>
<dbReference type="Pfam" id="PF08239">
    <property type="entry name" value="SH3_3"/>
    <property type="match status" value="1"/>
</dbReference>
<dbReference type="EMBL" id="JAHRWL010000002">
    <property type="protein sequence ID" value="MBV2360449.1"/>
    <property type="molecule type" value="Genomic_DNA"/>
</dbReference>
<feature type="chain" id="PRO_5046544510" evidence="1">
    <location>
        <begin position="22"/>
        <end position="171"/>
    </location>
</feature>
<dbReference type="PROSITE" id="PS51781">
    <property type="entry name" value="SH3B"/>
    <property type="match status" value="1"/>
</dbReference>
<evidence type="ECO:0000256" key="1">
    <source>
        <dbReference type="SAM" id="SignalP"/>
    </source>
</evidence>